<dbReference type="RefSeq" id="XP_056037077.1">
    <property type="nucleotide sequence ID" value="XM_056179316.1"/>
</dbReference>
<dbReference type="KEGG" id="som:SOMG_00522"/>
<dbReference type="EMBL" id="CP115611">
    <property type="protein sequence ID" value="WBW72834.1"/>
    <property type="molecule type" value="Genomic_DNA"/>
</dbReference>
<dbReference type="Proteomes" id="UP001212411">
    <property type="component" value="Chromosome 1"/>
</dbReference>
<protein>
    <submittedName>
        <fullName evidence="1">Uncharacterized protein</fullName>
    </submittedName>
</protein>
<organism evidence="1 2">
    <name type="scientific">Schizosaccharomyces osmophilus</name>
    <dbReference type="NCBI Taxonomy" id="2545709"/>
    <lineage>
        <taxon>Eukaryota</taxon>
        <taxon>Fungi</taxon>
        <taxon>Dikarya</taxon>
        <taxon>Ascomycota</taxon>
        <taxon>Taphrinomycotina</taxon>
        <taxon>Schizosaccharomycetes</taxon>
        <taxon>Schizosaccharomycetales</taxon>
        <taxon>Schizosaccharomycetaceae</taxon>
        <taxon>Schizosaccharomyces</taxon>
    </lineage>
</organism>
<dbReference type="AlphaFoldDB" id="A0AAE9WC04"/>
<accession>A0AAE9WC04</accession>
<dbReference type="GeneID" id="80874005"/>
<sequence length="72" mass="8190">MYEKRKKESSGYISPAKYKEAFHLDDTNKSHTDIKERLCGQMIGIGRKAIMSFALEAEKWNPDGLQLAISTI</sequence>
<gene>
    <name evidence="1" type="ORF">SOMG_00522</name>
</gene>
<name>A0AAE9WC04_9SCHI</name>
<proteinExistence type="predicted"/>
<evidence type="ECO:0000313" key="1">
    <source>
        <dbReference type="EMBL" id="WBW72834.1"/>
    </source>
</evidence>
<evidence type="ECO:0000313" key="2">
    <source>
        <dbReference type="Proteomes" id="UP001212411"/>
    </source>
</evidence>
<reference evidence="1 2" key="1">
    <citation type="journal article" date="2023" name="G3 (Bethesda)">
        <title>A high-quality reference genome for the fission yeast Schizosaccharomyces osmophilus.</title>
        <authorList>
            <person name="Jia G.S."/>
            <person name="Zhang W.C."/>
            <person name="Liang Y."/>
            <person name="Liu X.H."/>
            <person name="Rhind N."/>
            <person name="Pidoux A."/>
            <person name="Brysch-Herzberg M."/>
            <person name="Du L.L."/>
        </authorList>
    </citation>
    <scope>NUCLEOTIDE SEQUENCE [LARGE SCALE GENOMIC DNA]</scope>
    <source>
        <strain evidence="1 2">CBS 15793</strain>
    </source>
</reference>
<keyword evidence="2" id="KW-1185">Reference proteome</keyword>